<keyword evidence="6" id="KW-1185">Reference proteome</keyword>
<dbReference type="SUPFAM" id="SSF47413">
    <property type="entry name" value="lambda repressor-like DNA-binding domains"/>
    <property type="match status" value="1"/>
</dbReference>
<name>Z9JT41_9MICO</name>
<dbReference type="Gene3D" id="1.10.260.40">
    <property type="entry name" value="lambda repressor-like DNA-binding domains"/>
    <property type="match status" value="1"/>
</dbReference>
<evidence type="ECO:0000256" key="1">
    <source>
        <dbReference type="ARBA" id="ARBA00023015"/>
    </source>
</evidence>
<dbReference type="RefSeq" id="WP_038372711.1">
    <property type="nucleotide sequence ID" value="NZ_BAAAOW010000004.1"/>
</dbReference>
<dbReference type="SMART" id="SM00354">
    <property type="entry name" value="HTH_LACI"/>
    <property type="match status" value="1"/>
</dbReference>
<dbReference type="Pfam" id="PF00356">
    <property type="entry name" value="LacI"/>
    <property type="match status" value="1"/>
</dbReference>
<dbReference type="InterPro" id="IPR046335">
    <property type="entry name" value="LacI/GalR-like_sensor"/>
</dbReference>
<dbReference type="CDD" id="cd01392">
    <property type="entry name" value="HTH_LacI"/>
    <property type="match status" value="1"/>
</dbReference>
<dbReference type="Pfam" id="PF13377">
    <property type="entry name" value="Peripla_BP_3"/>
    <property type="match status" value="1"/>
</dbReference>
<evidence type="ECO:0000256" key="3">
    <source>
        <dbReference type="ARBA" id="ARBA00023163"/>
    </source>
</evidence>
<dbReference type="GO" id="GO:0003700">
    <property type="term" value="F:DNA-binding transcription factor activity"/>
    <property type="evidence" value="ECO:0007669"/>
    <property type="project" value="TreeGrafter"/>
</dbReference>
<dbReference type="PROSITE" id="PS50932">
    <property type="entry name" value="HTH_LACI_2"/>
    <property type="match status" value="1"/>
</dbReference>
<dbReference type="GO" id="GO:0000976">
    <property type="term" value="F:transcription cis-regulatory region binding"/>
    <property type="evidence" value="ECO:0007669"/>
    <property type="project" value="TreeGrafter"/>
</dbReference>
<dbReference type="InterPro" id="IPR028082">
    <property type="entry name" value="Peripla_BP_I"/>
</dbReference>
<keyword evidence="3" id="KW-0804">Transcription</keyword>
<keyword evidence="2" id="KW-0238">DNA-binding</keyword>
<evidence type="ECO:0000256" key="2">
    <source>
        <dbReference type="ARBA" id="ARBA00023125"/>
    </source>
</evidence>
<dbReference type="eggNOG" id="COG1609">
    <property type="taxonomic scope" value="Bacteria"/>
</dbReference>
<dbReference type="OrthoDB" id="37081at2"/>
<dbReference type="STRING" id="396014.BF93_00965"/>
<reference evidence="5 6" key="1">
    <citation type="submission" date="2014-02" db="EMBL/GenBank/DDBJ databases">
        <title>Genome sequence of Brachybacterium phenoliresistens strain W13A50.</title>
        <authorList>
            <person name="Wang X."/>
        </authorList>
    </citation>
    <scope>NUCLEOTIDE SEQUENCE [LARGE SCALE GENOMIC DNA]</scope>
    <source>
        <strain evidence="5 6">W13A50</strain>
    </source>
</reference>
<dbReference type="EMBL" id="JDYK01000010">
    <property type="protein sequence ID" value="EWS80966.1"/>
    <property type="molecule type" value="Genomic_DNA"/>
</dbReference>
<keyword evidence="1" id="KW-0805">Transcription regulation</keyword>
<organism evidence="5 6">
    <name type="scientific">Brachybacterium phenoliresistens</name>
    <dbReference type="NCBI Taxonomy" id="396014"/>
    <lineage>
        <taxon>Bacteria</taxon>
        <taxon>Bacillati</taxon>
        <taxon>Actinomycetota</taxon>
        <taxon>Actinomycetes</taxon>
        <taxon>Micrococcales</taxon>
        <taxon>Dermabacteraceae</taxon>
        <taxon>Brachybacterium</taxon>
    </lineage>
</organism>
<dbReference type="InterPro" id="IPR000843">
    <property type="entry name" value="HTH_LacI"/>
</dbReference>
<dbReference type="PATRIC" id="fig|396014.3.peg.2231"/>
<dbReference type="InterPro" id="IPR010982">
    <property type="entry name" value="Lambda_DNA-bd_dom_sf"/>
</dbReference>
<accession>Z9JT41</accession>
<evidence type="ECO:0000313" key="6">
    <source>
        <dbReference type="Proteomes" id="UP000023067"/>
    </source>
</evidence>
<dbReference type="HOGENOM" id="CLU_037628_6_1_11"/>
<dbReference type="PANTHER" id="PTHR30146:SF109">
    <property type="entry name" value="HTH-TYPE TRANSCRIPTIONAL REGULATOR GALS"/>
    <property type="match status" value="1"/>
</dbReference>
<proteinExistence type="predicted"/>
<comment type="caution">
    <text evidence="5">The sequence shown here is derived from an EMBL/GenBank/DDBJ whole genome shotgun (WGS) entry which is preliminary data.</text>
</comment>
<dbReference type="SUPFAM" id="SSF53822">
    <property type="entry name" value="Periplasmic binding protein-like I"/>
    <property type="match status" value="1"/>
</dbReference>
<sequence>MVAAREPTMEDVARAAGVSRSTVSRVFQDGGSVSPDAQIAVREAAASLGYVPNLVASGLAGGSRQQLGLLIRDATNPAYGHLHAEMHRAATRSGRTLVSVTAFRHEYGSAEVEGLRRLIGLRVGGVFVGTGVTGPEDLHRATAAVPTMVLGRPNEDPRLESVSYDERAHGRMVLDEVAARGHRRIGVLTAPLLYSRVFDLRSRAVLERARERSVHAVPLDLLPVEEGVVRALDAAWDQGLTCIVCPVDFVALDLLRAAAVRGTDIGEDVSVVSFDGLADGLDIIGLATVRLPVAALAADAMGRMGEILAAPAPLPVRHALHAGTFVPGRTLGTA</sequence>
<gene>
    <name evidence="5" type="ORF">BF93_00965</name>
</gene>
<dbReference type="Proteomes" id="UP000023067">
    <property type="component" value="Unassembled WGS sequence"/>
</dbReference>
<dbReference type="PANTHER" id="PTHR30146">
    <property type="entry name" value="LACI-RELATED TRANSCRIPTIONAL REPRESSOR"/>
    <property type="match status" value="1"/>
</dbReference>
<dbReference type="Gene3D" id="3.40.50.2300">
    <property type="match status" value="2"/>
</dbReference>
<protein>
    <submittedName>
        <fullName evidence="5">LacI family transcriptional regulator</fullName>
    </submittedName>
</protein>
<feature type="domain" description="HTH lacI-type" evidence="4">
    <location>
        <begin position="7"/>
        <end position="61"/>
    </location>
</feature>
<dbReference type="AlphaFoldDB" id="Z9JT41"/>
<evidence type="ECO:0000259" key="4">
    <source>
        <dbReference type="PROSITE" id="PS50932"/>
    </source>
</evidence>
<evidence type="ECO:0000313" key="5">
    <source>
        <dbReference type="EMBL" id="EWS80966.1"/>
    </source>
</evidence>